<dbReference type="CDD" id="cd15517">
    <property type="entry name" value="PHD_TCF19_like"/>
    <property type="match status" value="1"/>
</dbReference>
<dbReference type="PROSITE" id="PS01359">
    <property type="entry name" value="ZF_PHD_1"/>
    <property type="match status" value="1"/>
</dbReference>
<dbReference type="InterPro" id="IPR011011">
    <property type="entry name" value="Znf_FYVE_PHD"/>
</dbReference>
<keyword evidence="8" id="KW-1185">Reference proteome</keyword>
<dbReference type="InterPro" id="IPR009057">
    <property type="entry name" value="Homeodomain-like_sf"/>
</dbReference>
<dbReference type="AlphaFoldDB" id="A0AAW1KJ02"/>
<accession>A0AAW1KJ02</accession>
<dbReference type="GO" id="GO:0008270">
    <property type="term" value="F:zinc ion binding"/>
    <property type="evidence" value="ECO:0007669"/>
    <property type="project" value="UniProtKB-KW"/>
</dbReference>
<dbReference type="InterPro" id="IPR007889">
    <property type="entry name" value="HTH_Psq"/>
</dbReference>
<evidence type="ECO:0000256" key="2">
    <source>
        <dbReference type="ARBA" id="ARBA00022723"/>
    </source>
</evidence>
<feature type="region of interest" description="Disordered" evidence="5">
    <location>
        <begin position="1"/>
        <end position="22"/>
    </location>
</feature>
<keyword evidence="3" id="KW-0863">Zinc-finger</keyword>
<evidence type="ECO:0000313" key="8">
    <source>
        <dbReference type="Proteomes" id="UP001458880"/>
    </source>
</evidence>
<gene>
    <name evidence="7" type="ORF">QE152_g22292</name>
</gene>
<dbReference type="SUPFAM" id="SSF57903">
    <property type="entry name" value="FYVE/PHD zinc finger"/>
    <property type="match status" value="1"/>
</dbReference>
<dbReference type="Pfam" id="PF05225">
    <property type="entry name" value="HTH_psq"/>
    <property type="match status" value="1"/>
</dbReference>
<dbReference type="InterPro" id="IPR050863">
    <property type="entry name" value="CenT-Element_Derived"/>
</dbReference>
<dbReference type="GO" id="GO:0005634">
    <property type="term" value="C:nucleus"/>
    <property type="evidence" value="ECO:0007669"/>
    <property type="project" value="UniProtKB-SubCell"/>
</dbReference>
<keyword evidence="4" id="KW-0862">Zinc</keyword>
<dbReference type="EMBL" id="JASPKY010000214">
    <property type="protein sequence ID" value="KAK9720022.1"/>
    <property type="molecule type" value="Genomic_DNA"/>
</dbReference>
<dbReference type="Gene3D" id="1.10.10.60">
    <property type="entry name" value="Homeodomain-like"/>
    <property type="match status" value="1"/>
</dbReference>
<evidence type="ECO:0000256" key="5">
    <source>
        <dbReference type="SAM" id="MobiDB-lite"/>
    </source>
</evidence>
<evidence type="ECO:0000256" key="4">
    <source>
        <dbReference type="ARBA" id="ARBA00022833"/>
    </source>
</evidence>
<reference evidence="7 8" key="1">
    <citation type="journal article" date="2024" name="BMC Genomics">
        <title>De novo assembly and annotation of Popillia japonica's genome with initial clues to its potential as an invasive pest.</title>
        <authorList>
            <person name="Cucini C."/>
            <person name="Boschi S."/>
            <person name="Funari R."/>
            <person name="Cardaioli E."/>
            <person name="Iannotti N."/>
            <person name="Marturano G."/>
            <person name="Paoli F."/>
            <person name="Bruttini M."/>
            <person name="Carapelli A."/>
            <person name="Frati F."/>
            <person name="Nardi F."/>
        </authorList>
    </citation>
    <scope>NUCLEOTIDE SEQUENCE [LARGE SCALE GENOMIC DNA]</scope>
    <source>
        <strain evidence="7">DMR45628</strain>
    </source>
</reference>
<name>A0AAW1KJ02_POPJA</name>
<dbReference type="PANTHER" id="PTHR19303">
    <property type="entry name" value="TRANSPOSON"/>
    <property type="match status" value="1"/>
</dbReference>
<keyword evidence="7" id="KW-0238">DNA-binding</keyword>
<evidence type="ECO:0000259" key="6">
    <source>
        <dbReference type="Pfam" id="PF05225"/>
    </source>
</evidence>
<dbReference type="GO" id="GO:0003677">
    <property type="term" value="F:DNA binding"/>
    <property type="evidence" value="ECO:0007669"/>
    <property type="project" value="UniProtKB-KW"/>
</dbReference>
<dbReference type="SUPFAM" id="SSF46689">
    <property type="entry name" value="Homeodomain-like"/>
    <property type="match status" value="1"/>
</dbReference>
<dbReference type="PANTHER" id="PTHR19303:SF74">
    <property type="entry name" value="POGO TRANSPOSABLE ELEMENT WITH KRAB DOMAIN"/>
    <property type="match status" value="1"/>
</dbReference>
<evidence type="ECO:0000256" key="3">
    <source>
        <dbReference type="ARBA" id="ARBA00022771"/>
    </source>
</evidence>
<comment type="caution">
    <text evidence="7">The sequence shown here is derived from an EMBL/GenBank/DDBJ whole genome shotgun (WGS) entry which is preliminary data.</text>
</comment>
<dbReference type="Proteomes" id="UP001458880">
    <property type="component" value="Unassembled WGS sequence"/>
</dbReference>
<feature type="compositionally biased region" description="Basic and acidic residues" evidence="5">
    <location>
        <begin position="8"/>
        <end position="21"/>
    </location>
</feature>
<evidence type="ECO:0000313" key="7">
    <source>
        <dbReference type="EMBL" id="KAK9720022.1"/>
    </source>
</evidence>
<evidence type="ECO:0000256" key="1">
    <source>
        <dbReference type="ARBA" id="ARBA00004123"/>
    </source>
</evidence>
<comment type="subcellular location">
    <subcellularLocation>
        <location evidence="1">Nucleus</location>
    </subcellularLocation>
</comment>
<keyword evidence="2" id="KW-0479">Metal-binding</keyword>
<dbReference type="InterPro" id="IPR019786">
    <property type="entry name" value="Zinc_finger_PHD-type_CS"/>
</dbReference>
<feature type="domain" description="HTH psq-type" evidence="6">
    <location>
        <begin position="30"/>
        <end position="61"/>
    </location>
</feature>
<protein>
    <submittedName>
        <fullName evidence="7">Tc5 transposase DNA-binding domain</fullName>
    </submittedName>
</protein>
<proteinExistence type="predicted"/>
<organism evidence="7 8">
    <name type="scientific">Popillia japonica</name>
    <name type="common">Japanese beetle</name>
    <dbReference type="NCBI Taxonomy" id="7064"/>
    <lineage>
        <taxon>Eukaryota</taxon>
        <taxon>Metazoa</taxon>
        <taxon>Ecdysozoa</taxon>
        <taxon>Arthropoda</taxon>
        <taxon>Hexapoda</taxon>
        <taxon>Insecta</taxon>
        <taxon>Pterygota</taxon>
        <taxon>Neoptera</taxon>
        <taxon>Endopterygota</taxon>
        <taxon>Coleoptera</taxon>
        <taxon>Polyphaga</taxon>
        <taxon>Scarabaeiformia</taxon>
        <taxon>Scarabaeidae</taxon>
        <taxon>Rutelinae</taxon>
        <taxon>Popillia</taxon>
    </lineage>
</organism>
<sequence>MAAANKNKSTEERKKKERERSYSSITVRTALNKISQDNWSVYRASKHYGIPWSTLKDYKREFPSNLHENFDEVPSVTLSKIGRPFTFTKETEIELVSYIVKMQELGFGLTVNQIRNLAYKLAATSVKLHPFSKDKEMAGWYWWGKFKERYGLAIRQPENLSMNRANMATREVLDDFYSKLKTLAEKLGIDKSADRFWNTDETGLTYVMKSNRVVTLVGKKYVYKQSYGERGIATTVLGCINAAGASIPPLVIFKGVRMIDGLLDNAISAHTTHITQPLDVGVYKSLKSNWKCELDNFMRNNPGEKPSRVDFNRLLKPAWHGTFQPLTIIHSFEKTGIFPINAKAIPDEALAPSLIIRTSSDTDSRRVSIPPPSVMDKSTLLEIPASVKDRKVLPEKSLAKIISPSVLDVVSSCSISGSQQLSQTAVSVPSSSLNKPSRSGCQKPFHHNKVSVTRLSKSKATIDWLCGSCGSSYNEDVSKKNGAKWIQCSFCLVWYHCQCQNITDEVTFMCDACAAGNDSE</sequence>